<name>A0A653SX68_BACMY</name>
<accession>A0A653SX68</accession>
<protein>
    <submittedName>
        <fullName evidence="1">Uncharacterized protein</fullName>
    </submittedName>
</protein>
<gene>
    <name evidence="1" type="ORF">BACI71_120230</name>
</gene>
<evidence type="ECO:0000313" key="1">
    <source>
        <dbReference type="EMBL" id="VXB72320.1"/>
    </source>
</evidence>
<organism evidence="1 2">
    <name type="scientific">Bacillus mycoides</name>
    <dbReference type="NCBI Taxonomy" id="1405"/>
    <lineage>
        <taxon>Bacteria</taxon>
        <taxon>Bacillati</taxon>
        <taxon>Bacillota</taxon>
        <taxon>Bacilli</taxon>
        <taxon>Bacillales</taxon>
        <taxon>Bacillaceae</taxon>
        <taxon>Bacillus</taxon>
        <taxon>Bacillus cereus group</taxon>
    </lineage>
</organism>
<sequence length="60" mass="7008">MIVETRRGLGKRQFAGLRQDFARDQPPDLKITNTISKGLLRRLSGVAWRVRKIFVWVGLW</sequence>
<dbReference type="Proteomes" id="UP000437562">
    <property type="component" value="Unassembled WGS sequence"/>
</dbReference>
<reference evidence="1 2" key="1">
    <citation type="submission" date="2019-10" db="EMBL/GenBank/DDBJ databases">
        <authorList>
            <person name="Karimi E."/>
        </authorList>
    </citation>
    <scope>NUCLEOTIDE SEQUENCE [LARGE SCALE GENOMIC DNA]</scope>
    <source>
        <strain evidence="1">Bacillus sp. 71</strain>
    </source>
</reference>
<evidence type="ECO:0000313" key="2">
    <source>
        <dbReference type="Proteomes" id="UP000437562"/>
    </source>
</evidence>
<dbReference type="AlphaFoldDB" id="A0A653SX68"/>
<dbReference type="EMBL" id="CABWMC010000004">
    <property type="protein sequence ID" value="VXB72320.1"/>
    <property type="molecule type" value="Genomic_DNA"/>
</dbReference>
<proteinExistence type="predicted"/>